<name>V9H9Q9_9NEIS</name>
<keyword evidence="4" id="KW-1003">Cell membrane</keyword>
<feature type="transmembrane region" description="Helical" evidence="11">
    <location>
        <begin position="189"/>
        <end position="211"/>
    </location>
</feature>
<dbReference type="RefSeq" id="WP_002641291.1">
    <property type="nucleotide sequence ID" value="NZ_CP019448.1"/>
</dbReference>
<dbReference type="Gene3D" id="1.20.81.30">
    <property type="entry name" value="Type II secretion system (T2SS), domain F"/>
    <property type="match status" value="2"/>
</dbReference>
<dbReference type="FunFam" id="1.20.81.30:FF:000001">
    <property type="entry name" value="Type II secretion system protein F"/>
    <property type="match status" value="2"/>
</dbReference>
<reference evidence="13 14" key="2">
    <citation type="submission" date="2011-10" db="EMBL/GenBank/DDBJ databases">
        <title>The Genome Sequence of Simonsiella muelleri ATCC 29453.</title>
        <authorList>
            <consortium name="The Broad Institute Genome Sequencing Platform"/>
            <consortium name="The Broad Institute Genome Sequencing Center for Infectious Disease"/>
            <person name="Earl A."/>
            <person name="Ward D."/>
            <person name="Feldgarden M."/>
            <person name="Gevers D."/>
            <person name="Izard J."/>
            <person name="Baranova O.V."/>
            <person name="Blanton J.M."/>
            <person name="Tanner A.C."/>
            <person name="Dewhirst F."/>
            <person name="Young S.K."/>
            <person name="Zeng Q."/>
            <person name="Gargeya S."/>
            <person name="Fitzgerald M."/>
            <person name="Haas B."/>
            <person name="Abouelleil A."/>
            <person name="Alvarado L."/>
            <person name="Arachchi H.M."/>
            <person name="Berlin A."/>
            <person name="Brown A."/>
            <person name="Chapman S.B."/>
            <person name="Chen Z."/>
            <person name="Dunbar C."/>
            <person name="Freedman E."/>
            <person name="Gearin G."/>
            <person name="Goldberg J."/>
            <person name="Griggs A."/>
            <person name="Gujja S."/>
            <person name="Heiman D."/>
            <person name="Howarth C."/>
            <person name="Larson L."/>
            <person name="Lui A."/>
            <person name="MacDonald P.J.P."/>
            <person name="Montmayeur A."/>
            <person name="Murphy C."/>
            <person name="Neiman D."/>
            <person name="Pearson M."/>
            <person name="Priest M."/>
            <person name="Roberts A."/>
            <person name="Saif S."/>
            <person name="Shea T."/>
            <person name="Shenoy N."/>
            <person name="Sisk P."/>
            <person name="Stolte C."/>
            <person name="Sykes S."/>
            <person name="Wortman J."/>
            <person name="Nusbaum C."/>
            <person name="Birren B."/>
        </authorList>
    </citation>
    <scope>NUCLEOTIDE SEQUENCE [LARGE SCALE GENOMIC DNA]</scope>
    <source>
        <strain evidence="13 14">ATCC 29453</strain>
    </source>
</reference>
<dbReference type="GO" id="GO:0005886">
    <property type="term" value="C:plasma membrane"/>
    <property type="evidence" value="ECO:0007669"/>
    <property type="project" value="UniProtKB-SubCell"/>
</dbReference>
<dbReference type="OrthoDB" id="9805682at2"/>
<protein>
    <recommendedName>
        <fullName evidence="12">Type II secretion system protein GspF domain-containing protein</fullName>
    </recommendedName>
</protein>
<evidence type="ECO:0000256" key="4">
    <source>
        <dbReference type="ARBA" id="ARBA00022475"/>
    </source>
</evidence>
<feature type="region of interest" description="Disordered" evidence="10">
    <location>
        <begin position="1"/>
        <end position="36"/>
    </location>
</feature>
<organism evidence="13 14">
    <name type="scientific">Simonsiella muelleri ATCC 29453</name>
    <dbReference type="NCBI Taxonomy" id="641147"/>
    <lineage>
        <taxon>Bacteria</taxon>
        <taxon>Pseudomonadati</taxon>
        <taxon>Pseudomonadota</taxon>
        <taxon>Betaproteobacteria</taxon>
        <taxon>Neisseriales</taxon>
        <taxon>Neisseriaceae</taxon>
        <taxon>Simonsiella</taxon>
    </lineage>
</organism>
<dbReference type="InterPro" id="IPR042094">
    <property type="entry name" value="T2SS_GspF_sf"/>
</dbReference>
<dbReference type="InterPro" id="IPR003004">
    <property type="entry name" value="GspF/PilC"/>
</dbReference>
<evidence type="ECO:0000256" key="9">
    <source>
        <dbReference type="RuleBase" id="RU003923"/>
    </source>
</evidence>
<keyword evidence="5" id="KW-0997">Cell inner membrane</keyword>
<dbReference type="KEGG" id="smur:BWP33_00675"/>
<keyword evidence="6 9" id="KW-0812">Transmembrane</keyword>
<dbReference type="GO" id="GO:0015628">
    <property type="term" value="P:protein secretion by the type II secretion system"/>
    <property type="evidence" value="ECO:0007669"/>
    <property type="project" value="TreeGrafter"/>
</dbReference>
<evidence type="ECO:0000313" key="13">
    <source>
        <dbReference type="EMBL" id="EFG31979.1"/>
    </source>
</evidence>
<gene>
    <name evidence="13" type="ORF">HMPREF9021_00383</name>
</gene>
<reference evidence="13 14" key="1">
    <citation type="submission" date="2010-03" db="EMBL/GenBank/DDBJ databases">
        <authorList>
            <consortium name="The Broad Institute Genome Sequencing Platform"/>
            <person name="Ward D."/>
            <person name="Earl A."/>
            <person name="Feldgarden M."/>
            <person name="Gevers D."/>
            <person name="Young S."/>
            <person name="Zeng Q."/>
            <person name="Koehrsen M."/>
            <person name="Alvarado L."/>
            <person name="Berlin A.M."/>
            <person name="Borenstein D."/>
            <person name="Chapman S.B."/>
            <person name="Chen Z."/>
            <person name="Engels R."/>
            <person name="Freedman E."/>
            <person name="Gellesch M."/>
            <person name="Goldberg J."/>
            <person name="Griggs A."/>
            <person name="Gujja S."/>
            <person name="Heilman E.R."/>
            <person name="Heiman D.I."/>
            <person name="Hepburn T.A."/>
            <person name="Howarth C."/>
            <person name="Jen D."/>
            <person name="Larson L."/>
            <person name="Mehta T."/>
            <person name="Park D."/>
            <person name="Pearson M."/>
            <person name="Richards J."/>
            <person name="Roberts A."/>
            <person name="Saif S."/>
            <person name="Shea T.D."/>
            <person name="Shenoy N."/>
            <person name="Sisk P."/>
            <person name="Stolte C."/>
            <person name="Sykes S.N."/>
            <person name="Walk T."/>
            <person name="White J."/>
            <person name="Yandava C."/>
            <person name="Izard J."/>
            <person name="Baranova O.V."/>
            <person name="Blanton J.M."/>
            <person name="Tanner A.C."/>
            <person name="Dewhirst F."/>
            <person name="Haas B."/>
            <person name="Nusbaum C."/>
            <person name="Birren B."/>
        </authorList>
    </citation>
    <scope>NUCLEOTIDE SEQUENCE [LARGE SCALE GENOMIC DNA]</scope>
    <source>
        <strain evidence="13 14">ATCC 29453</strain>
    </source>
</reference>
<evidence type="ECO:0000256" key="6">
    <source>
        <dbReference type="ARBA" id="ARBA00022692"/>
    </source>
</evidence>
<keyword evidence="7 11" id="KW-1133">Transmembrane helix</keyword>
<dbReference type="PROSITE" id="PS00874">
    <property type="entry name" value="T2SP_F"/>
    <property type="match status" value="1"/>
</dbReference>
<evidence type="ECO:0000256" key="5">
    <source>
        <dbReference type="ARBA" id="ARBA00022519"/>
    </source>
</evidence>
<evidence type="ECO:0000313" key="14">
    <source>
        <dbReference type="Proteomes" id="UP000017813"/>
    </source>
</evidence>
<sequence length="424" mass="46035">MATLKKPVKKAPVKAKRPAAKPQKKERGNRYQFEGRNLQTESIVRGEVVARNEEEARQKLQRRQVKVLQIVKMKKAKNKKITSADIAVFTRQLCTMMKAGLPLMQAFDIVAKGHSNASMTNLLMSVRADVEQGTSMADAFSKHPKYFSKFYCNLVGAGEAGGVLDSLLDKLATYMEKTEAIKKKVKSALTYPIAILVVAVVLVIVMMMFVLPEFKKVYDSMGAKLPPLTEFMMGISNAFVAHGALIIIGLVGTVAGGIFIVKNSPALQKKLDALLLKLPIFGDIVMKATIARWSRTTATLFTAGVPLVEVLDSVAGASGNIIYEEATNEIRSKVNQGISLTSGMQAAQIFPNMVVQMAAIGEEAGALDDMLNKVAEFYEEEVDTAVETLSSLMEPIIMVVLGGIVGTILVAMYLPLFNLGQVVG</sequence>
<evidence type="ECO:0000256" key="1">
    <source>
        <dbReference type="ARBA" id="ARBA00004429"/>
    </source>
</evidence>
<comment type="similarity">
    <text evidence="2 9">Belongs to the GSP F family.</text>
</comment>
<comment type="subcellular location">
    <subcellularLocation>
        <location evidence="1 9">Cell inner membrane</location>
        <topology evidence="1 9">Multi-pass membrane protein</topology>
    </subcellularLocation>
</comment>
<dbReference type="EMBL" id="ADCY02000006">
    <property type="protein sequence ID" value="EFG31979.1"/>
    <property type="molecule type" value="Genomic_DNA"/>
</dbReference>
<dbReference type="PRINTS" id="PR00812">
    <property type="entry name" value="BCTERIALGSPF"/>
</dbReference>
<keyword evidence="8 11" id="KW-0472">Membrane</keyword>
<evidence type="ECO:0000259" key="12">
    <source>
        <dbReference type="Pfam" id="PF00482"/>
    </source>
</evidence>
<dbReference type="PANTHER" id="PTHR30012">
    <property type="entry name" value="GENERAL SECRETION PATHWAY PROTEIN"/>
    <property type="match status" value="1"/>
</dbReference>
<dbReference type="eggNOG" id="COG1459">
    <property type="taxonomic scope" value="Bacteria"/>
</dbReference>
<evidence type="ECO:0000256" key="8">
    <source>
        <dbReference type="ARBA" id="ARBA00023136"/>
    </source>
</evidence>
<accession>V9H9Q9</accession>
<evidence type="ECO:0000256" key="2">
    <source>
        <dbReference type="ARBA" id="ARBA00005745"/>
    </source>
</evidence>
<dbReference type="PANTHER" id="PTHR30012:SF7">
    <property type="entry name" value="PROTEIN TRANSPORT PROTEIN HOFC HOMOLOG"/>
    <property type="match status" value="1"/>
</dbReference>
<evidence type="ECO:0000256" key="3">
    <source>
        <dbReference type="ARBA" id="ARBA00022448"/>
    </source>
</evidence>
<feature type="compositionally biased region" description="Basic residues" evidence="10">
    <location>
        <begin position="1"/>
        <end position="22"/>
    </location>
</feature>
<proteinExistence type="inferred from homology"/>
<feature type="transmembrane region" description="Helical" evidence="11">
    <location>
        <begin position="231"/>
        <end position="261"/>
    </location>
</feature>
<evidence type="ECO:0000256" key="10">
    <source>
        <dbReference type="SAM" id="MobiDB-lite"/>
    </source>
</evidence>
<feature type="domain" description="Type II secretion system protein GspF" evidence="12">
    <location>
        <begin position="89"/>
        <end position="212"/>
    </location>
</feature>
<dbReference type="STRING" id="641147.HMPREF9021_00383"/>
<keyword evidence="3 9" id="KW-0813">Transport</keyword>
<keyword evidence="14" id="KW-1185">Reference proteome</keyword>
<dbReference type="InterPro" id="IPR001992">
    <property type="entry name" value="T2SS_GspF/T4SS_PilC_CS"/>
</dbReference>
<comment type="caution">
    <text evidence="13">The sequence shown here is derived from an EMBL/GenBank/DDBJ whole genome shotgun (WGS) entry which is preliminary data.</text>
</comment>
<dbReference type="InterPro" id="IPR018076">
    <property type="entry name" value="T2SS_GspF_dom"/>
</dbReference>
<evidence type="ECO:0000256" key="11">
    <source>
        <dbReference type="SAM" id="Phobius"/>
    </source>
</evidence>
<dbReference type="AlphaFoldDB" id="V9H9Q9"/>
<evidence type="ECO:0000256" key="7">
    <source>
        <dbReference type="ARBA" id="ARBA00022989"/>
    </source>
</evidence>
<dbReference type="HOGENOM" id="CLU_035032_2_1_4"/>
<feature type="domain" description="Type II secretion system protein GspF" evidence="12">
    <location>
        <begin position="293"/>
        <end position="415"/>
    </location>
</feature>
<dbReference type="Pfam" id="PF00482">
    <property type="entry name" value="T2SSF"/>
    <property type="match status" value="2"/>
</dbReference>
<dbReference type="Proteomes" id="UP000017813">
    <property type="component" value="Unassembled WGS sequence"/>
</dbReference>
<feature type="transmembrane region" description="Helical" evidence="11">
    <location>
        <begin position="396"/>
        <end position="416"/>
    </location>
</feature>